<protein>
    <submittedName>
        <fullName evidence="1">Uncharacterized protein</fullName>
    </submittedName>
</protein>
<dbReference type="AlphaFoldDB" id="M4EGE0"/>
<evidence type="ECO:0000313" key="1">
    <source>
        <dbReference type="EnsemblPlants" id="Bra027854.1-P"/>
    </source>
</evidence>
<name>M4EGE0_BRACM</name>
<dbReference type="InParanoid" id="M4EGE0"/>
<evidence type="ECO:0000313" key="2">
    <source>
        <dbReference type="Proteomes" id="UP000011750"/>
    </source>
</evidence>
<proteinExistence type="predicted"/>
<accession>M4EGE0</accession>
<reference evidence="1 2" key="2">
    <citation type="journal article" date="2018" name="Hortic Res">
        <title>Improved Brassica rapa reference genome by single-molecule sequencing and chromosome conformation capture technologies.</title>
        <authorList>
            <person name="Zhang L."/>
            <person name="Cai X."/>
            <person name="Wu J."/>
            <person name="Liu M."/>
            <person name="Grob S."/>
            <person name="Cheng F."/>
            <person name="Liang J."/>
            <person name="Cai C."/>
            <person name="Liu Z."/>
            <person name="Liu B."/>
            <person name="Wang F."/>
            <person name="Li S."/>
            <person name="Liu F."/>
            <person name="Li X."/>
            <person name="Cheng L."/>
            <person name="Yang W."/>
            <person name="Li M.H."/>
            <person name="Grossniklaus U."/>
            <person name="Zheng H."/>
            <person name="Wang X."/>
        </authorList>
    </citation>
    <scope>NUCLEOTIDE SEQUENCE [LARGE SCALE GENOMIC DNA]</scope>
    <source>
        <strain evidence="1 2">cv. Chiifu-401-42</strain>
    </source>
</reference>
<keyword evidence="2" id="KW-1185">Reference proteome</keyword>
<dbReference type="HOGENOM" id="CLU_1837941_0_0_1"/>
<sequence length="140" mass="16059">MFSRRWDPGIGEEVWIGIGNHQDKIHGDTEKRFLSDLRRFEVIRGKWELGTLRKIRIIAKLISISVIIKTKLQDNKGITSDYSTTTTFFCLERIGRINGVWRIGIYCGIGVDKQGSDYGMENKATKVWHSGLQTEGRDND</sequence>
<dbReference type="EnsemblPlants" id="Bra027854.1">
    <property type="protein sequence ID" value="Bra027854.1-P"/>
    <property type="gene ID" value="Bra027854"/>
</dbReference>
<organism evidence="1 2">
    <name type="scientific">Brassica campestris</name>
    <name type="common">Field mustard</name>
    <dbReference type="NCBI Taxonomy" id="3711"/>
    <lineage>
        <taxon>Eukaryota</taxon>
        <taxon>Viridiplantae</taxon>
        <taxon>Streptophyta</taxon>
        <taxon>Embryophyta</taxon>
        <taxon>Tracheophyta</taxon>
        <taxon>Spermatophyta</taxon>
        <taxon>Magnoliopsida</taxon>
        <taxon>eudicotyledons</taxon>
        <taxon>Gunneridae</taxon>
        <taxon>Pentapetalae</taxon>
        <taxon>rosids</taxon>
        <taxon>malvids</taxon>
        <taxon>Brassicales</taxon>
        <taxon>Brassicaceae</taxon>
        <taxon>Brassiceae</taxon>
        <taxon>Brassica</taxon>
    </lineage>
</organism>
<dbReference type="Proteomes" id="UP000011750">
    <property type="component" value="Chromosome A09"/>
</dbReference>
<reference evidence="1" key="3">
    <citation type="submission" date="2023-03" db="UniProtKB">
        <authorList>
            <consortium name="EnsemblPlants"/>
        </authorList>
    </citation>
    <scope>IDENTIFICATION</scope>
    <source>
        <strain evidence="1">cv. Chiifu-401-42</strain>
    </source>
</reference>
<dbReference type="Gramene" id="Bra027854.1">
    <property type="protein sequence ID" value="Bra027854.1-P"/>
    <property type="gene ID" value="Bra027854"/>
</dbReference>
<reference evidence="1 2" key="1">
    <citation type="journal article" date="2011" name="Nat. Genet.">
        <title>The genome of the mesopolyploid crop species Brassica rapa.</title>
        <authorList>
            <consortium name="Brassica rapa Genome Sequencing Project Consortium"/>
            <person name="Wang X."/>
            <person name="Wang H."/>
            <person name="Wang J."/>
            <person name="Sun R."/>
            <person name="Wu J."/>
            <person name="Liu S."/>
            <person name="Bai Y."/>
            <person name="Mun J.H."/>
            <person name="Bancroft I."/>
            <person name="Cheng F."/>
            <person name="Huang S."/>
            <person name="Li X."/>
            <person name="Hua W."/>
            <person name="Wang J."/>
            <person name="Wang X."/>
            <person name="Freeling M."/>
            <person name="Pires J.C."/>
            <person name="Paterson A.H."/>
            <person name="Chalhoub B."/>
            <person name="Wang B."/>
            <person name="Hayward A."/>
            <person name="Sharpe A.G."/>
            <person name="Park B.S."/>
            <person name="Weisshaar B."/>
            <person name="Liu B."/>
            <person name="Li B."/>
            <person name="Liu B."/>
            <person name="Tong C."/>
            <person name="Song C."/>
            <person name="Duran C."/>
            <person name="Peng C."/>
            <person name="Geng C."/>
            <person name="Koh C."/>
            <person name="Lin C."/>
            <person name="Edwards D."/>
            <person name="Mu D."/>
            <person name="Shen D."/>
            <person name="Soumpourou E."/>
            <person name="Li F."/>
            <person name="Fraser F."/>
            <person name="Conant G."/>
            <person name="Lassalle G."/>
            <person name="King G.J."/>
            <person name="Bonnema G."/>
            <person name="Tang H."/>
            <person name="Wang H."/>
            <person name="Belcram H."/>
            <person name="Zhou H."/>
            <person name="Hirakawa H."/>
            <person name="Abe H."/>
            <person name="Guo H."/>
            <person name="Wang H."/>
            <person name="Jin H."/>
            <person name="Parkin I.A."/>
            <person name="Batley J."/>
            <person name="Kim J.S."/>
            <person name="Just J."/>
            <person name="Li J."/>
            <person name="Xu J."/>
            <person name="Deng J."/>
            <person name="Kim J.A."/>
            <person name="Li J."/>
            <person name="Yu J."/>
            <person name="Meng J."/>
            <person name="Wang J."/>
            <person name="Min J."/>
            <person name="Poulain J."/>
            <person name="Wang J."/>
            <person name="Hatakeyama K."/>
            <person name="Wu K."/>
            <person name="Wang L."/>
            <person name="Fang L."/>
            <person name="Trick M."/>
            <person name="Links M.G."/>
            <person name="Zhao M."/>
            <person name="Jin M."/>
            <person name="Ramchiary N."/>
            <person name="Drou N."/>
            <person name="Berkman P.J."/>
            <person name="Cai Q."/>
            <person name="Huang Q."/>
            <person name="Li R."/>
            <person name="Tabata S."/>
            <person name="Cheng S."/>
            <person name="Zhang S."/>
            <person name="Zhang S."/>
            <person name="Huang S."/>
            <person name="Sato S."/>
            <person name="Sun S."/>
            <person name="Kwon S.J."/>
            <person name="Choi S.R."/>
            <person name="Lee T.H."/>
            <person name="Fan W."/>
            <person name="Zhao X."/>
            <person name="Tan X."/>
            <person name="Xu X."/>
            <person name="Wang Y."/>
            <person name="Qiu Y."/>
            <person name="Yin Y."/>
            <person name="Li Y."/>
            <person name="Du Y."/>
            <person name="Liao Y."/>
            <person name="Lim Y."/>
            <person name="Narusaka Y."/>
            <person name="Wang Y."/>
            <person name="Wang Z."/>
            <person name="Li Z."/>
            <person name="Wang Z."/>
            <person name="Xiong Z."/>
            <person name="Zhang Z."/>
        </authorList>
    </citation>
    <scope>NUCLEOTIDE SEQUENCE [LARGE SCALE GENOMIC DNA]</scope>
    <source>
        <strain evidence="1 2">cv. Chiifu-401-42</strain>
    </source>
</reference>